<dbReference type="Pfam" id="PF04962">
    <property type="entry name" value="KduI"/>
    <property type="match status" value="1"/>
</dbReference>
<dbReference type="InterPro" id="IPR021120">
    <property type="entry name" value="KduI/IolB_isomerase"/>
</dbReference>
<evidence type="ECO:0000313" key="3">
    <source>
        <dbReference type="Proteomes" id="UP001239167"/>
    </source>
</evidence>
<keyword evidence="1 2" id="KW-0413">Isomerase</keyword>
<proteinExistence type="predicted"/>
<dbReference type="Proteomes" id="UP001239167">
    <property type="component" value="Unassembled WGS sequence"/>
</dbReference>
<dbReference type="Gene3D" id="2.60.120.10">
    <property type="entry name" value="Jelly Rolls"/>
    <property type="match status" value="2"/>
</dbReference>
<dbReference type="PANTHER" id="PTHR39193:SF1">
    <property type="entry name" value="5-DEOXY-GLUCURONATE ISOMERASE"/>
    <property type="match status" value="1"/>
</dbReference>
<dbReference type="InterPro" id="IPR024203">
    <property type="entry name" value="Deoxy-glucuronate_isom_IolB"/>
</dbReference>
<dbReference type="PANTHER" id="PTHR39193">
    <property type="entry name" value="5-DEOXY-GLUCURONATE ISOMERASE"/>
    <property type="match status" value="1"/>
</dbReference>
<dbReference type="SUPFAM" id="SSF51182">
    <property type="entry name" value="RmlC-like cupins"/>
    <property type="match status" value="1"/>
</dbReference>
<keyword evidence="3" id="KW-1185">Reference proteome</keyword>
<evidence type="ECO:0000313" key="2">
    <source>
        <dbReference type="EMBL" id="MDQ0204152.1"/>
    </source>
</evidence>
<protein>
    <submittedName>
        <fullName evidence="2">5-deoxy-glucuronate isomerase</fullName>
        <ecNumber evidence="2">5.3.1.30</ecNumber>
    </submittedName>
</protein>
<reference evidence="2 3" key="1">
    <citation type="submission" date="2023-07" db="EMBL/GenBank/DDBJ databases">
        <title>Genomic Encyclopedia of Type Strains, Phase IV (KMG-IV): sequencing the most valuable type-strain genomes for metagenomic binning, comparative biology and taxonomic classification.</title>
        <authorList>
            <person name="Goeker M."/>
        </authorList>
    </citation>
    <scope>NUCLEOTIDE SEQUENCE [LARGE SCALE GENOMIC DNA]</scope>
    <source>
        <strain evidence="2 3">DSM 16980</strain>
    </source>
</reference>
<sequence>MSEEKFGRLGRTLQHGYNSMVTCDSNMMMDIGYQVMNKNDAIFFEEKGKETAYVILTGEVEISWEAHTEKMKRTSLFDENPYCLHVPSGVKVSIKALNDAEMLIQKTENDRNFTAKFYYPKDVQCDIFGKGQWGGCAERTVRTIFDYENAPYSNMVNGEIINKPGRWTSYIPHFHPQPEVYTYKFDKPQGFGGCFIGDDAFKIAHNSWCAVPGGQTHPQTAAPGYVMWYSWMIRHLPGNPWVKTRTDDSEHTWLLAEDVKIWPDK</sequence>
<dbReference type="RefSeq" id="WP_307224366.1">
    <property type="nucleotide sequence ID" value="NZ_CP116940.1"/>
</dbReference>
<dbReference type="EC" id="5.3.1.30" evidence="2"/>
<gene>
    <name evidence="2" type="ORF">J2S01_001877</name>
</gene>
<dbReference type="EMBL" id="JAUSUE010000013">
    <property type="protein sequence ID" value="MDQ0204152.1"/>
    <property type="molecule type" value="Genomic_DNA"/>
</dbReference>
<accession>A0ABT9Y8L8</accession>
<dbReference type="PIRSF" id="PIRSF036628">
    <property type="entry name" value="IolB"/>
    <property type="match status" value="1"/>
</dbReference>
<dbReference type="InterPro" id="IPR014710">
    <property type="entry name" value="RmlC-like_jellyroll"/>
</dbReference>
<comment type="caution">
    <text evidence="2">The sequence shown here is derived from an EMBL/GenBank/DDBJ whole genome shotgun (WGS) entry which is preliminary data.</text>
</comment>
<evidence type="ECO:0000256" key="1">
    <source>
        <dbReference type="ARBA" id="ARBA00023235"/>
    </source>
</evidence>
<name>A0ABT9Y8L8_9FIRM</name>
<organism evidence="2 3">
    <name type="scientific">Pectinatus haikarae</name>
    <dbReference type="NCBI Taxonomy" id="349096"/>
    <lineage>
        <taxon>Bacteria</taxon>
        <taxon>Bacillati</taxon>
        <taxon>Bacillota</taxon>
        <taxon>Negativicutes</taxon>
        <taxon>Selenomonadales</taxon>
        <taxon>Selenomonadaceae</taxon>
        <taxon>Pectinatus</taxon>
    </lineage>
</organism>
<dbReference type="GO" id="GO:0102482">
    <property type="term" value="F:5-deoxy-D-glucuronate isomerase activity"/>
    <property type="evidence" value="ECO:0007669"/>
    <property type="project" value="UniProtKB-EC"/>
</dbReference>
<dbReference type="InterPro" id="IPR011051">
    <property type="entry name" value="RmlC_Cupin_sf"/>
</dbReference>